<reference evidence="2 3" key="1">
    <citation type="submission" date="2020-02" db="EMBL/GenBank/DDBJ databases">
        <title>Thermophilic hydrogen producing bacteria, Caloranaerobacter azorensis.</title>
        <authorList>
            <person name="Baek K."/>
        </authorList>
    </citation>
    <scope>NUCLEOTIDE SEQUENCE [LARGE SCALE GENOMIC DNA]</scope>
    <source>
        <strain evidence="2 3">T3-1</strain>
    </source>
</reference>
<dbReference type="InterPro" id="IPR012854">
    <property type="entry name" value="Cu_amine_oxidase-like_N"/>
</dbReference>
<dbReference type="InterPro" id="IPR017853">
    <property type="entry name" value="GH"/>
</dbReference>
<dbReference type="SUPFAM" id="SSF55383">
    <property type="entry name" value="Copper amine oxidase, domain N"/>
    <property type="match status" value="1"/>
</dbReference>
<dbReference type="InterPro" id="IPR036582">
    <property type="entry name" value="Mao_N_sf"/>
</dbReference>
<dbReference type="Pfam" id="PF07833">
    <property type="entry name" value="Cu_amine_oxidN1"/>
    <property type="match status" value="1"/>
</dbReference>
<dbReference type="Proteomes" id="UP000464452">
    <property type="component" value="Chromosome"/>
</dbReference>
<evidence type="ECO:0000259" key="1">
    <source>
        <dbReference type="PROSITE" id="PS51910"/>
    </source>
</evidence>
<dbReference type="PROSITE" id="PS51910">
    <property type="entry name" value="GH18_2"/>
    <property type="match status" value="1"/>
</dbReference>
<accession>A0A6P1YC90</accession>
<dbReference type="RefSeq" id="WP_163234925.1">
    <property type="nucleotide sequence ID" value="NZ_CP048617.1"/>
</dbReference>
<dbReference type="PANTHER" id="PTHR46066:SF2">
    <property type="entry name" value="CHITINASE DOMAIN-CONTAINING PROTEIN 1"/>
    <property type="match status" value="1"/>
</dbReference>
<proteinExistence type="predicted"/>
<gene>
    <name evidence="2" type="ORF">G3A45_06605</name>
</gene>
<dbReference type="Gene3D" id="3.20.20.80">
    <property type="entry name" value="Glycosidases"/>
    <property type="match status" value="1"/>
</dbReference>
<dbReference type="SMART" id="SM00636">
    <property type="entry name" value="Glyco_18"/>
    <property type="match status" value="1"/>
</dbReference>
<name>A0A6P1YC90_9FIRM</name>
<evidence type="ECO:0000313" key="3">
    <source>
        <dbReference type="Proteomes" id="UP000464452"/>
    </source>
</evidence>
<dbReference type="GO" id="GO:0008061">
    <property type="term" value="F:chitin binding"/>
    <property type="evidence" value="ECO:0007669"/>
    <property type="project" value="InterPro"/>
</dbReference>
<dbReference type="Pfam" id="PF00704">
    <property type="entry name" value="Glyco_hydro_18"/>
    <property type="match status" value="1"/>
</dbReference>
<dbReference type="AlphaFoldDB" id="A0A6P1YC90"/>
<dbReference type="KEGG" id="cazo:G3A45_06605"/>
<organism evidence="2 3">
    <name type="scientific">Caloranaerobacter azorensis</name>
    <dbReference type="NCBI Taxonomy" id="116090"/>
    <lineage>
        <taxon>Bacteria</taxon>
        <taxon>Bacillati</taxon>
        <taxon>Bacillota</taxon>
        <taxon>Tissierellia</taxon>
        <taxon>Tissierellales</taxon>
        <taxon>Thermohalobacteraceae</taxon>
        <taxon>Caloranaerobacter</taxon>
    </lineage>
</organism>
<feature type="domain" description="GH18" evidence="1">
    <location>
        <begin position="109"/>
        <end position="460"/>
    </location>
</feature>
<dbReference type="PANTHER" id="PTHR46066">
    <property type="entry name" value="CHITINASE DOMAIN-CONTAINING PROTEIN 1 FAMILY MEMBER"/>
    <property type="match status" value="1"/>
</dbReference>
<dbReference type="InterPro" id="IPR001223">
    <property type="entry name" value="Glyco_hydro18_cat"/>
</dbReference>
<dbReference type="EMBL" id="CP048617">
    <property type="protein sequence ID" value="QIB26990.1"/>
    <property type="molecule type" value="Genomic_DNA"/>
</dbReference>
<dbReference type="InterPro" id="IPR029070">
    <property type="entry name" value="Chitinase_insertion_sf"/>
</dbReference>
<protein>
    <recommendedName>
        <fullName evidence="1">GH18 domain-containing protein</fullName>
    </recommendedName>
</protein>
<sequence length="462" mass="53556">MRGKKSISVPFIIFCILILSITVYAETTMQTIQVLFNSVNLQINGRNVQADNILYNGITYAPVRAIAEMLGKEVKWDETTKTISINDKVNESITTDSSTEKQLELHTFYAINSYEQFKTLLKNKSIQNINSMSFGWSRMEYDEQNNKVFLNTTTSNGNDFYVPYGFNEPLNFAKQYNISKQLNVYADKNIGSILEHKDSAIKQIIDSITGKEVYGENIAFDGVVIDFEGLKEKDSQKFITFLKDLKKELVKKNKKLYVTVPPKTWNNAYDYREIGHIADKVILMAHDYDDKDLESTYLVDEIVYTPLTPISKVRQALLDITDEENGVAQKDKILLQINSGSAQWKVKEGKLYSSEINKDDNVIYPDRPTYEMIYNRIKEELNKGRTIDEIINFDDNSKNPYIRYYNDLEGTDNIIWYEDSRSVIEKINLAKEFKIGGISLWRLGNIPDYYNPRNQEFYLDIW</sequence>
<dbReference type="GO" id="GO:0005975">
    <property type="term" value="P:carbohydrate metabolic process"/>
    <property type="evidence" value="ECO:0007669"/>
    <property type="project" value="InterPro"/>
</dbReference>
<dbReference type="InterPro" id="IPR011583">
    <property type="entry name" value="Chitinase_II/V-like_cat"/>
</dbReference>
<dbReference type="SUPFAM" id="SSF51445">
    <property type="entry name" value="(Trans)glycosidases"/>
    <property type="match status" value="1"/>
</dbReference>
<evidence type="ECO:0000313" key="2">
    <source>
        <dbReference type="EMBL" id="QIB26990.1"/>
    </source>
</evidence>
<dbReference type="Gene3D" id="3.10.50.10">
    <property type="match status" value="1"/>
</dbReference>